<dbReference type="InterPro" id="IPR000719">
    <property type="entry name" value="Prot_kinase_dom"/>
</dbReference>
<sequence length="1708" mass="190881">MKRDKLLLNGKYSINVKTNGERTYKSLCNIDGIVPAIKIYRLSDVSKSSVDFDQKEVDTAARSLLQPNLVKYLDAFTDKDYFYVVMEYVPNSLDQIIAHQRTTERLAALYITQIVKGLIFIHYNGYTHKRITPEHILITNDGFVKISDFVLQNAYLADGDKETRDKAPEEILLLGRTTAIDIWNLGLLLFNCLTREHLFKNMADQEIVRLFQSTSPQSMMNELIIARLAECNLNISQECRDFIFACLSVDYTSRPSAQNLLQASFLKQTNTEIVCGKTGASTLNQNQIDEIQALNDVSAGLTTLTSHIPSKGHATTNVQSTLGPMSTKSTKQLANMPPPTPPHANISRIQETEGDSRTISSGFNKQDQEILRRAILNIPSASEECRNSHVISAGDAATLAAVRSPDKSANTFACVPATSNFPMLDDAPNHKQKLRAKSIEAGAKQGKKLKHRVDNRTECVSNQLDDSSFDLQDVKIIGKLEVKKYEEDTTSDNFSEVIENDLVIDKGIHLGSSVADNIQSKPRLAQTNSAVYSSNLSTQKKALTKPQRTASKPGRNCTFSAGDDLIYDVAATDKHSEKTHLKTRRTQRAMSTATTRALARQATYSNAYPRNAGVPNNATRQDPTSTTLATGWAKRELNNKSRKNFPEQISLPGTKDPMFSVNNTDVKRTTCPLSIDALTDHWNSNSDSSDENFLKTSSRSNRNASFKYNSCPHKDLSNDNSCSEISCTDLANHTSSKSPYKLIFGDERSKDHSDRLIASLSVENNVQEPENVDVFVDRSQKANLKKVSTVQQPQPKDSPYAVAASPNSPRNKQGYVDNDIDEAYNFSVVPTDGTQPLVLRLGGTPTAKSKLYTAGDATNNAAKQDTCQNDDISINFDTIALPQGQDISSLIQKRQLMLQQIDTHVDDTSSAFSSGTSVANLEKRIGLMDSGKETPKSGAASPSRLVHQPKGFEPGEIANTDINLGGDVIKNQQYVDGSNLSASIGARTKKSYDRFYEDNSVLDRFEEKMTDTSSTYDDYGDLENQDAALFIMTTDKTNVEELREILTNYKINNKISVSSVEQVRRLICSSKRCLAYVKDNFSVNFWFVKFKHLVDTGKEEAILILILISTIARLDFPFCRDIFLMGFIPLANRLYTTHSAINEFLDKWIIPLLVKLISEYEGDSTILQQRAHHKAGMPTDMTLPAAKQQAYNSHALELKAKEAEKKNTATKGNSYAVMRIFESMIVTHTMSFVLRFLFSPVQNERQNKNSFIPNPTTCDLLSLMMEKISEPPHKTIEPHDIAYSILLILFQSKTIFKSEILCEITSPDSPLLNTLMEHVDKSIVYVFLLQDLLFIDAMRGTVLTLLPRLFKKLQKMMDAYELMYTAASHNEDDYDLSASLHIDFSTFSAGISSHNTNVANIVAIGPITALEAGSLRYNLTILLTAITNLLISLSKLVAEPYFSDPFKDYIDIFIQILDKNEEYGNAVPYALSSLHSLLRLNIDYITNFPKIRNIMTNIGKILNGKEAANIYSLQFAIPLALTITRTINPNKFQDKEIKYVLIREIKDNFLHAFLDLIENSSVWRKQCLDSLAHILSYTNEFESTICRNFRLSLTSADYKETLPSLLMSLLSLSESSSIIRSYLASHKELAAGITYILKHNSKDNVNSKVIALKLCLKFSLNCKDSFINTYKSVLSMLPQFRDMNTDQFVIGSSISKQILDTLKLNNSN</sequence>
<evidence type="ECO:0000256" key="1">
    <source>
        <dbReference type="ARBA" id="ARBA00012513"/>
    </source>
</evidence>
<dbReference type="GO" id="GO:0005737">
    <property type="term" value="C:cytoplasm"/>
    <property type="evidence" value="ECO:0007669"/>
    <property type="project" value="TreeGrafter"/>
</dbReference>
<dbReference type="Gene3D" id="1.10.510.10">
    <property type="entry name" value="Transferase(Phosphotransferase) domain 1"/>
    <property type="match status" value="1"/>
</dbReference>
<keyword evidence="3" id="KW-0808">Transferase</keyword>
<feature type="region of interest" description="Disordered" evidence="9">
    <location>
        <begin position="790"/>
        <end position="813"/>
    </location>
</feature>
<feature type="region of interest" description="Disordered" evidence="9">
    <location>
        <begin position="308"/>
        <end position="347"/>
    </location>
</feature>
<dbReference type="Proteomes" id="UP000002488">
    <property type="component" value="Unassembled WGS sequence"/>
</dbReference>
<evidence type="ECO:0000259" key="10">
    <source>
        <dbReference type="PROSITE" id="PS50011"/>
    </source>
</evidence>
<dbReference type="SUPFAM" id="SSF56112">
    <property type="entry name" value="Protein kinase-like (PK-like)"/>
    <property type="match status" value="1"/>
</dbReference>
<dbReference type="OrthoDB" id="10252171at2759"/>
<dbReference type="Pfam" id="PF00069">
    <property type="entry name" value="Pkinase"/>
    <property type="match status" value="1"/>
</dbReference>
<dbReference type="InterPro" id="IPR011009">
    <property type="entry name" value="Kinase-like_dom_sf"/>
</dbReference>
<comment type="caution">
    <text evidence="11">The sequence shown here is derived from an EMBL/GenBank/DDBJ whole genome shotgun (WGS) entry which is preliminary data.</text>
</comment>
<reference evidence="11 12" key="1">
    <citation type="journal article" date="2009" name="PLoS Pathog.">
        <title>Draft genome sequencing of giardia intestinalis assemblage B isolate GS: is human giardiasis caused by two different species?</title>
        <authorList>
            <person name="Franzen O."/>
            <person name="Jerlstrom-Hultqvist J."/>
            <person name="Castro E."/>
            <person name="Sherwood E."/>
            <person name="Ankarklev J."/>
            <person name="Reiner D.S."/>
            <person name="Palm D."/>
            <person name="Andersson J.O."/>
            <person name="Andersson B."/>
            <person name="Svard S.G."/>
        </authorList>
    </citation>
    <scope>NUCLEOTIDE SEQUENCE [LARGE SCALE GENOMIC DNA]</scope>
    <source>
        <strain evidence="12">ATCC 50581 / GS clone H7</strain>
    </source>
</reference>
<dbReference type="EMBL" id="ACGJ01002276">
    <property type="protein sequence ID" value="EET00598.1"/>
    <property type="molecule type" value="Genomic_DNA"/>
</dbReference>
<feature type="region of interest" description="Disordered" evidence="9">
    <location>
        <begin position="537"/>
        <end position="556"/>
    </location>
</feature>
<evidence type="ECO:0000256" key="4">
    <source>
        <dbReference type="ARBA" id="ARBA00022741"/>
    </source>
</evidence>
<name>C6LTR1_GIAIB</name>
<keyword evidence="4" id="KW-0547">Nucleotide-binding</keyword>
<feature type="compositionally biased region" description="Polar residues" evidence="9">
    <location>
        <begin position="537"/>
        <end position="550"/>
    </location>
</feature>
<accession>C6LTR1</accession>
<evidence type="ECO:0000256" key="3">
    <source>
        <dbReference type="ARBA" id="ARBA00022679"/>
    </source>
</evidence>
<evidence type="ECO:0000256" key="7">
    <source>
        <dbReference type="ARBA" id="ARBA00047899"/>
    </source>
</evidence>
<keyword evidence="6" id="KW-0067">ATP-binding</keyword>
<feature type="region of interest" description="Disordered" evidence="9">
    <location>
        <begin position="607"/>
        <end position="626"/>
    </location>
</feature>
<keyword evidence="5 11" id="KW-0418">Kinase</keyword>
<dbReference type="GO" id="GO:0005524">
    <property type="term" value="F:ATP binding"/>
    <property type="evidence" value="ECO:0007669"/>
    <property type="project" value="UniProtKB-KW"/>
</dbReference>
<protein>
    <recommendedName>
        <fullName evidence="1">non-specific serine/threonine protein kinase</fullName>
        <ecNumber evidence="1">2.7.11.1</ecNumber>
    </recommendedName>
</protein>
<evidence type="ECO:0000256" key="5">
    <source>
        <dbReference type="ARBA" id="ARBA00022777"/>
    </source>
</evidence>
<evidence type="ECO:0000313" key="11">
    <source>
        <dbReference type="EMBL" id="EET00598.1"/>
    </source>
</evidence>
<keyword evidence="2 11" id="KW-0723">Serine/threonine-protein kinase</keyword>
<evidence type="ECO:0000256" key="2">
    <source>
        <dbReference type="ARBA" id="ARBA00022527"/>
    </source>
</evidence>
<comment type="catalytic activity">
    <reaction evidence="7">
        <text>L-threonyl-[protein] + ATP = O-phospho-L-threonyl-[protein] + ADP + H(+)</text>
        <dbReference type="Rhea" id="RHEA:46608"/>
        <dbReference type="Rhea" id="RHEA-COMP:11060"/>
        <dbReference type="Rhea" id="RHEA-COMP:11605"/>
        <dbReference type="ChEBI" id="CHEBI:15378"/>
        <dbReference type="ChEBI" id="CHEBI:30013"/>
        <dbReference type="ChEBI" id="CHEBI:30616"/>
        <dbReference type="ChEBI" id="CHEBI:61977"/>
        <dbReference type="ChEBI" id="CHEBI:456216"/>
        <dbReference type="EC" id="2.7.11.1"/>
    </reaction>
</comment>
<dbReference type="PANTHER" id="PTHR24361:SF433">
    <property type="entry name" value="PROTEIN KINASE DOMAIN-CONTAINING PROTEIN"/>
    <property type="match status" value="1"/>
</dbReference>
<proteinExistence type="predicted"/>
<dbReference type="GO" id="GO:0004674">
    <property type="term" value="F:protein serine/threonine kinase activity"/>
    <property type="evidence" value="ECO:0007669"/>
    <property type="project" value="UniProtKB-KW"/>
</dbReference>
<dbReference type="OMA" id="THKRITP"/>
<feature type="compositionally biased region" description="Polar residues" evidence="9">
    <location>
        <begin position="308"/>
        <end position="333"/>
    </location>
</feature>
<evidence type="ECO:0000256" key="8">
    <source>
        <dbReference type="ARBA" id="ARBA00048679"/>
    </source>
</evidence>
<evidence type="ECO:0000256" key="6">
    <source>
        <dbReference type="ARBA" id="ARBA00022840"/>
    </source>
</evidence>
<dbReference type="EC" id="2.7.11.1" evidence="1"/>
<comment type="catalytic activity">
    <reaction evidence="8">
        <text>L-seryl-[protein] + ATP = O-phospho-L-seryl-[protein] + ADP + H(+)</text>
        <dbReference type="Rhea" id="RHEA:17989"/>
        <dbReference type="Rhea" id="RHEA-COMP:9863"/>
        <dbReference type="Rhea" id="RHEA-COMP:11604"/>
        <dbReference type="ChEBI" id="CHEBI:15378"/>
        <dbReference type="ChEBI" id="CHEBI:29999"/>
        <dbReference type="ChEBI" id="CHEBI:30616"/>
        <dbReference type="ChEBI" id="CHEBI:83421"/>
        <dbReference type="ChEBI" id="CHEBI:456216"/>
        <dbReference type="EC" id="2.7.11.1"/>
    </reaction>
</comment>
<dbReference type="VEuPathDB" id="GiardiaDB:GL50581_2156"/>
<dbReference type="PANTHER" id="PTHR24361">
    <property type="entry name" value="MITOGEN-ACTIVATED KINASE KINASE KINASE"/>
    <property type="match status" value="1"/>
</dbReference>
<evidence type="ECO:0000313" key="12">
    <source>
        <dbReference type="Proteomes" id="UP000002488"/>
    </source>
</evidence>
<dbReference type="PROSITE" id="PS50011">
    <property type="entry name" value="PROTEIN_KINASE_DOM"/>
    <property type="match status" value="1"/>
</dbReference>
<feature type="domain" description="Protein kinase" evidence="10">
    <location>
        <begin position="1"/>
        <end position="266"/>
    </location>
</feature>
<organism evidence="11 12">
    <name type="scientific">Giardia intestinalis (strain ATCC 50581 / GS clone H7)</name>
    <name type="common">Giardia lamblia</name>
    <dbReference type="NCBI Taxonomy" id="598745"/>
    <lineage>
        <taxon>Eukaryota</taxon>
        <taxon>Metamonada</taxon>
        <taxon>Diplomonadida</taxon>
        <taxon>Hexamitidae</taxon>
        <taxon>Giardiinae</taxon>
        <taxon>Giardia</taxon>
    </lineage>
</organism>
<dbReference type="InterPro" id="IPR053235">
    <property type="entry name" value="Ser_Thr_kinase"/>
</dbReference>
<evidence type="ECO:0000256" key="9">
    <source>
        <dbReference type="SAM" id="MobiDB-lite"/>
    </source>
</evidence>
<gene>
    <name evidence="11" type="ORF">GL50581_2156</name>
</gene>